<protein>
    <submittedName>
        <fullName evidence="2">DUF4231 domain-containing protein</fullName>
    </submittedName>
</protein>
<keyword evidence="1" id="KW-0472">Membrane</keyword>
<evidence type="ECO:0000313" key="3">
    <source>
        <dbReference type="Proteomes" id="UP000263517"/>
    </source>
</evidence>
<keyword evidence="1" id="KW-0812">Transmembrane</keyword>
<sequence length="156" mass="17697">MNNLLQHGALQMNEEEYISARLDAQIAWYDNKSQRAQSWFKRLRGIEVVAASSIPVIAGIAPEHPATIIIIAILGGLIAVLSALISLNKYQENWLEYRTTCETLKHQKFLYLTGCDPYHTDEAFTEFVIKIEGLISKENSNWNSYVKSPPKNDQSK</sequence>
<feature type="transmembrane region" description="Helical" evidence="1">
    <location>
        <begin position="67"/>
        <end position="87"/>
    </location>
</feature>
<name>A0A350P557_9ALTE</name>
<dbReference type="NCBIfam" id="NF033634">
    <property type="entry name" value="SLATT_1"/>
    <property type="match status" value="1"/>
</dbReference>
<dbReference type="InterPro" id="IPR025325">
    <property type="entry name" value="DUF4231"/>
</dbReference>
<accession>A0A350P557</accession>
<dbReference type="Pfam" id="PF14015">
    <property type="entry name" value="DUF4231"/>
    <property type="match status" value="1"/>
</dbReference>
<evidence type="ECO:0000256" key="1">
    <source>
        <dbReference type="SAM" id="Phobius"/>
    </source>
</evidence>
<proteinExistence type="predicted"/>
<dbReference type="EMBL" id="DNAN01000426">
    <property type="protein sequence ID" value="HAW76424.1"/>
    <property type="molecule type" value="Genomic_DNA"/>
</dbReference>
<gene>
    <name evidence="2" type="ORF">DCW74_11910</name>
</gene>
<evidence type="ECO:0000313" key="2">
    <source>
        <dbReference type="EMBL" id="HAW76424.1"/>
    </source>
</evidence>
<organism evidence="2 3">
    <name type="scientific">Alteromonas australica</name>
    <dbReference type="NCBI Taxonomy" id="589873"/>
    <lineage>
        <taxon>Bacteria</taxon>
        <taxon>Pseudomonadati</taxon>
        <taxon>Pseudomonadota</taxon>
        <taxon>Gammaproteobacteria</taxon>
        <taxon>Alteromonadales</taxon>
        <taxon>Alteromonadaceae</taxon>
        <taxon>Alteromonas/Salinimonas group</taxon>
        <taxon>Alteromonas</taxon>
    </lineage>
</organism>
<dbReference type="Proteomes" id="UP000263517">
    <property type="component" value="Unassembled WGS sequence"/>
</dbReference>
<reference evidence="2 3" key="1">
    <citation type="journal article" date="2018" name="Nat. Biotechnol.">
        <title>A standardized bacterial taxonomy based on genome phylogeny substantially revises the tree of life.</title>
        <authorList>
            <person name="Parks D.H."/>
            <person name="Chuvochina M."/>
            <person name="Waite D.W."/>
            <person name="Rinke C."/>
            <person name="Skarshewski A."/>
            <person name="Chaumeil P.A."/>
            <person name="Hugenholtz P."/>
        </authorList>
    </citation>
    <scope>NUCLEOTIDE SEQUENCE [LARGE SCALE GENOMIC DNA]</scope>
    <source>
        <strain evidence="2">UBA11978</strain>
    </source>
</reference>
<keyword evidence="1" id="KW-1133">Transmembrane helix</keyword>
<comment type="caution">
    <text evidence="2">The sequence shown here is derived from an EMBL/GenBank/DDBJ whole genome shotgun (WGS) entry which is preliminary data.</text>
</comment>
<dbReference type="AlphaFoldDB" id="A0A350P557"/>